<name>A0A2D2LX06_FAUOS</name>
<gene>
    <name evidence="1" type="ORF">NP7_09280</name>
</gene>
<reference evidence="2" key="1">
    <citation type="submission" date="2017-10" db="EMBL/GenBank/DDBJ databases">
        <title>Complete genome sequence of Moraxella osloensis NP7 isolated from human skin.</title>
        <authorList>
            <person name="Lee K."/>
            <person name="Lim J.Y."/>
            <person name="Hwang I."/>
        </authorList>
    </citation>
    <scope>NUCLEOTIDE SEQUENCE [LARGE SCALE GENOMIC DNA]</scope>
    <source>
        <strain evidence="2">NP7</strain>
        <plasmid evidence="2">pnp7-1</plasmid>
    </source>
</reference>
<protein>
    <submittedName>
        <fullName evidence="1">Uncharacterized protein</fullName>
    </submittedName>
</protein>
<evidence type="ECO:0000313" key="2">
    <source>
        <dbReference type="Proteomes" id="UP000229340"/>
    </source>
</evidence>
<geneLocation type="plasmid" evidence="2">
    <name>pnp7-1</name>
</geneLocation>
<sequence length="230" mass="27063">MKVEITKNFFGILITGNQEEFWGFLAEDENLYELMGFVKGNSVPPAAARFLRLTNSCMMDYCMDMYLFPMLSSKPSSQQGIFVYLPLAMVMLKLYREHKHLLPNGVYLDLYISMLLKAIHDSYTDDDFQKIIHWLDEIDYFDEDYEFIHVYFSTVDFVANFDRNDISSRKKYLITLLGELEPNNPIYQERVELVAQARKKGRRIKDASQEFIPANLEEIIDQAFVHKFEL</sequence>
<dbReference type="AlphaFoldDB" id="A0A2D2LX06"/>
<proteinExistence type="predicted"/>
<dbReference type="RefSeq" id="WP_100270926.1">
    <property type="nucleotide sequence ID" value="NZ_CP024444.1"/>
</dbReference>
<accession>A0A2D2LX06</accession>
<evidence type="ECO:0000313" key="1">
    <source>
        <dbReference type="EMBL" id="ATR79553.1"/>
    </source>
</evidence>
<dbReference type="EMBL" id="CP024444">
    <property type="protein sequence ID" value="ATR79553.1"/>
    <property type="molecule type" value="Genomic_DNA"/>
</dbReference>
<keyword evidence="1" id="KW-0614">Plasmid</keyword>
<dbReference type="Proteomes" id="UP000229340">
    <property type="component" value="Plasmid pNP7-1"/>
</dbReference>
<organism evidence="1 2">
    <name type="scientific">Faucicola osloensis</name>
    <name type="common">Moraxella osloensis</name>
    <dbReference type="NCBI Taxonomy" id="34062"/>
    <lineage>
        <taxon>Bacteria</taxon>
        <taxon>Pseudomonadati</taxon>
        <taxon>Pseudomonadota</taxon>
        <taxon>Gammaproteobacteria</taxon>
        <taxon>Moraxellales</taxon>
        <taxon>Moraxellaceae</taxon>
        <taxon>Faucicola</taxon>
    </lineage>
</organism>